<accession>A0A679I7R3</accession>
<dbReference type="Gene3D" id="3.40.109.10">
    <property type="entry name" value="NADH Oxidase"/>
    <property type="match status" value="1"/>
</dbReference>
<reference evidence="4" key="1">
    <citation type="submission" date="2020-01" db="EMBL/GenBank/DDBJ databases">
        <title>Phosphoaccumulans saitamaens gen. nov., sp. nov., a polyphosphate accumulating bacterium isolated from surface river water.</title>
        <authorList>
            <person name="Watanabe K."/>
            <person name="Suda W."/>
        </authorList>
    </citation>
    <scope>NUCLEOTIDE SEQUENCE [LARGE SCALE GENOMIC DNA]</scope>
    <source>
        <strain evidence="4">ICHIAU1</strain>
    </source>
</reference>
<keyword evidence="1" id="KW-0288">FMN</keyword>
<gene>
    <name evidence="3" type="ORF">ICHIAU1_04190</name>
</gene>
<proteinExistence type="inferred from homology"/>
<dbReference type="EMBL" id="AP022345">
    <property type="protein sequence ID" value="BBU68136.1"/>
    <property type="molecule type" value="Genomic_DNA"/>
</dbReference>
<dbReference type="InterPro" id="IPR000415">
    <property type="entry name" value="Nitroreductase-like"/>
</dbReference>
<dbReference type="SUPFAM" id="SSF55469">
    <property type="entry name" value="FMN-dependent nitroreductase-like"/>
    <property type="match status" value="1"/>
</dbReference>
<name>A0A679I7R3_9RHOO</name>
<comment type="similarity">
    <text evidence="1">Belongs to the nitroreductase family. HadB/RutE subfamily.</text>
</comment>
<dbReference type="InterPro" id="IPR029479">
    <property type="entry name" value="Nitroreductase"/>
</dbReference>
<feature type="domain" description="Nitroreductase" evidence="2">
    <location>
        <begin position="36"/>
        <end position="187"/>
    </location>
</feature>
<dbReference type="Pfam" id="PF00881">
    <property type="entry name" value="Nitroreductase"/>
    <property type="match status" value="1"/>
</dbReference>
<sequence>MSKHADPLPPDCTHPADPDLLNRMFMHGRTFNRWLNRPVDDALLMRIWNLARLGATAANSQPLRVLFVRSEAAKAQLKPCLAPGNIEKTMAAPVTALFAADSQFYDHLPRLFPHADARSWFAGDAQKDMARESAFRNSTLQAAYFMLAARALGLDCGPMSGFDAPLLNQTFFPDGRYTVNFICNLGHGDPQSLHPRHPRLEFEEACRII</sequence>
<keyword evidence="1" id="KW-0520">NAD</keyword>
<dbReference type="RefSeq" id="WP_162048920.1">
    <property type="nucleotide sequence ID" value="NZ_AP019011.1"/>
</dbReference>
<dbReference type="CDD" id="cd02148">
    <property type="entry name" value="RutE-like"/>
    <property type="match status" value="1"/>
</dbReference>
<dbReference type="NCBIfam" id="NF003768">
    <property type="entry name" value="PRK05365.1"/>
    <property type="match status" value="1"/>
</dbReference>
<dbReference type="GO" id="GO:0016491">
    <property type="term" value="F:oxidoreductase activity"/>
    <property type="evidence" value="ECO:0007669"/>
    <property type="project" value="UniProtKB-UniRule"/>
</dbReference>
<evidence type="ECO:0000256" key="1">
    <source>
        <dbReference type="HAMAP-Rule" id="MF_01204"/>
    </source>
</evidence>
<dbReference type="OrthoDB" id="9784375at2"/>
<dbReference type="PANTHER" id="PTHR43543:SF1">
    <property type="entry name" value="MALONIC SEMIALDEHYDE REDUCTASE RUTE-RELATED"/>
    <property type="match status" value="1"/>
</dbReference>
<evidence type="ECO:0000313" key="3">
    <source>
        <dbReference type="EMBL" id="BBU68136.1"/>
    </source>
</evidence>
<evidence type="ECO:0000313" key="4">
    <source>
        <dbReference type="Proteomes" id="UP000463961"/>
    </source>
</evidence>
<keyword evidence="1" id="KW-0560">Oxidoreductase</keyword>
<keyword evidence="4" id="KW-1185">Reference proteome</keyword>
<dbReference type="PANTHER" id="PTHR43543">
    <property type="entry name" value="MALONIC SEMIALDEHYDE REDUCTASE RUTE-RELATED"/>
    <property type="match status" value="1"/>
</dbReference>
<dbReference type="InterPro" id="IPR050461">
    <property type="entry name" value="Nitroreductase_HadB/RutE"/>
</dbReference>
<dbReference type="HAMAP" id="MF_01204">
    <property type="entry name" value="Oxidoreductase_RutE_HadB"/>
    <property type="match status" value="1"/>
</dbReference>
<dbReference type="EC" id="1.-.-.-" evidence="1"/>
<evidence type="ECO:0000259" key="2">
    <source>
        <dbReference type="Pfam" id="PF00881"/>
    </source>
</evidence>
<dbReference type="InterPro" id="IPR023936">
    <property type="entry name" value="RutE-like"/>
</dbReference>
<organism evidence="3 4">
    <name type="scientific">Fluviibacter phosphoraccumulans</name>
    <dbReference type="NCBI Taxonomy" id="1751046"/>
    <lineage>
        <taxon>Bacteria</taxon>
        <taxon>Pseudomonadati</taxon>
        <taxon>Pseudomonadota</taxon>
        <taxon>Betaproteobacteria</taxon>
        <taxon>Rhodocyclales</taxon>
        <taxon>Fluviibacteraceae</taxon>
        <taxon>Fluviibacter</taxon>
    </lineage>
</organism>
<protein>
    <recommendedName>
        <fullName evidence="1">Putative NADH dehydrogenase/NAD(P)H nitroreductase ICHIAU1_04190</fullName>
        <ecNumber evidence="1">1.-.-.-</ecNumber>
    </recommendedName>
</protein>
<dbReference type="AlphaFoldDB" id="A0A679I7R3"/>
<dbReference type="Proteomes" id="UP000463961">
    <property type="component" value="Chromosome"/>
</dbReference>
<keyword evidence="1" id="KW-0521">NADP</keyword>
<keyword evidence="1" id="KW-0285">Flavoprotein</keyword>
<comment type="cofactor">
    <cofactor evidence="1">
        <name>FMN</name>
        <dbReference type="ChEBI" id="CHEBI:58210"/>
    </cofactor>
</comment>